<dbReference type="InterPro" id="IPR029028">
    <property type="entry name" value="Alpha/beta_knot_MTases"/>
</dbReference>
<accession>A0A943DEP6</accession>
<reference evidence="5" key="1">
    <citation type="submission" date="2021-02" db="EMBL/GenBank/DDBJ databases">
        <title>Infant gut strain persistence is associated with maternal origin, phylogeny, and functional potential including surface adhesion and iron acquisition.</title>
        <authorList>
            <person name="Lou Y.C."/>
        </authorList>
    </citation>
    <scope>NUCLEOTIDE SEQUENCE</scope>
    <source>
        <strain evidence="5">L3_101_000M1_dasL3_101_000M1_concoct_87</strain>
    </source>
</reference>
<proteinExistence type="inferred from homology"/>
<dbReference type="Pfam" id="PF08032">
    <property type="entry name" value="SpoU_sub_bind"/>
    <property type="match status" value="1"/>
</dbReference>
<feature type="domain" description="RNA 2-O ribose methyltransferase substrate binding" evidence="4">
    <location>
        <begin position="21"/>
        <end position="96"/>
    </location>
</feature>
<comment type="similarity">
    <text evidence="1">Belongs to the class IV-like SAM-binding methyltransferase superfamily. RNA methyltransferase TrmH family.</text>
</comment>
<dbReference type="AlphaFoldDB" id="A0A943DEP6"/>
<evidence type="ECO:0000256" key="2">
    <source>
        <dbReference type="ARBA" id="ARBA00022603"/>
    </source>
</evidence>
<dbReference type="Gene3D" id="3.40.1280.10">
    <property type="match status" value="1"/>
</dbReference>
<dbReference type="SUPFAM" id="SSF55315">
    <property type="entry name" value="L30e-like"/>
    <property type="match status" value="1"/>
</dbReference>
<dbReference type="GO" id="GO:0008173">
    <property type="term" value="F:RNA methyltransferase activity"/>
    <property type="evidence" value="ECO:0007669"/>
    <property type="project" value="InterPro"/>
</dbReference>
<dbReference type="Gene3D" id="3.30.1330.30">
    <property type="match status" value="1"/>
</dbReference>
<dbReference type="GO" id="GO:0006396">
    <property type="term" value="P:RNA processing"/>
    <property type="evidence" value="ECO:0007669"/>
    <property type="project" value="InterPro"/>
</dbReference>
<evidence type="ECO:0000259" key="4">
    <source>
        <dbReference type="SMART" id="SM00967"/>
    </source>
</evidence>
<dbReference type="InterPro" id="IPR004441">
    <property type="entry name" value="rRNA_MeTrfase_TrmH"/>
</dbReference>
<dbReference type="CDD" id="cd18103">
    <property type="entry name" value="SpoU-like_RlmB"/>
    <property type="match status" value="1"/>
</dbReference>
<dbReference type="SMART" id="SM00967">
    <property type="entry name" value="SpoU_sub_bind"/>
    <property type="match status" value="1"/>
</dbReference>
<evidence type="ECO:0000313" key="5">
    <source>
        <dbReference type="EMBL" id="MBS5331604.1"/>
    </source>
</evidence>
<organism evidence="5 6">
    <name type="scientific">Subdoligranulum variabile</name>
    <dbReference type="NCBI Taxonomy" id="214851"/>
    <lineage>
        <taxon>Bacteria</taxon>
        <taxon>Bacillati</taxon>
        <taxon>Bacillota</taxon>
        <taxon>Clostridia</taxon>
        <taxon>Eubacteriales</taxon>
        <taxon>Oscillospiraceae</taxon>
        <taxon>Subdoligranulum</taxon>
    </lineage>
</organism>
<keyword evidence="2" id="KW-0489">Methyltransferase</keyword>
<dbReference type="GO" id="GO:0032259">
    <property type="term" value="P:methylation"/>
    <property type="evidence" value="ECO:0007669"/>
    <property type="project" value="UniProtKB-KW"/>
</dbReference>
<dbReference type="GO" id="GO:0005829">
    <property type="term" value="C:cytosol"/>
    <property type="evidence" value="ECO:0007669"/>
    <property type="project" value="TreeGrafter"/>
</dbReference>
<evidence type="ECO:0000313" key="6">
    <source>
        <dbReference type="Proteomes" id="UP000759273"/>
    </source>
</evidence>
<dbReference type="InterPro" id="IPR013123">
    <property type="entry name" value="SpoU_subst-bd"/>
</dbReference>
<name>A0A943DEP6_9FIRM</name>
<dbReference type="PANTHER" id="PTHR46429:SF1">
    <property type="entry name" value="23S RRNA (GUANOSINE-2'-O-)-METHYLTRANSFERASE RLMB"/>
    <property type="match status" value="1"/>
</dbReference>
<protein>
    <submittedName>
        <fullName evidence="5">23S rRNA (Guanosine(2251)-2'-O)-methyltransferase RlmB</fullName>
    </submittedName>
</protein>
<dbReference type="Proteomes" id="UP000759273">
    <property type="component" value="Unassembled WGS sequence"/>
</dbReference>
<sequence length="266" mass="27777">MEKFARDRELAPDRAERTDTLVWGKNAVTELLKSGGAVDTVYLTDTMPQAVAGYYTALSKESGAVVKRVPANKLQKMCGTPDHQGVAARAAEVEYANLDDLFKAADAKGEQPFLVLCDGVEDPHNLGAIVRSAYLCGAHGVVIPKRGGVGVTGTVMKASAGAAARLPIARVPNLAQAIRTIKEHNIFVYCADLGGAPLAKTDLSGPVALVLGSEGGGPGALTRKLCDAAVTLEMAPGQATGVDSYNVSVAAGILCYDVMRRRIAKK</sequence>
<dbReference type="GO" id="GO:0003723">
    <property type="term" value="F:RNA binding"/>
    <property type="evidence" value="ECO:0007669"/>
    <property type="project" value="InterPro"/>
</dbReference>
<dbReference type="Pfam" id="PF00588">
    <property type="entry name" value="SpoU_methylase"/>
    <property type="match status" value="1"/>
</dbReference>
<dbReference type="NCBIfam" id="TIGR00186">
    <property type="entry name" value="rRNA_methyl_3"/>
    <property type="match status" value="1"/>
</dbReference>
<dbReference type="EMBL" id="JAGZGG010000005">
    <property type="protein sequence ID" value="MBS5331604.1"/>
    <property type="molecule type" value="Genomic_DNA"/>
</dbReference>
<evidence type="ECO:0000256" key="1">
    <source>
        <dbReference type="ARBA" id="ARBA00007228"/>
    </source>
</evidence>
<comment type="caution">
    <text evidence="5">The sequence shown here is derived from an EMBL/GenBank/DDBJ whole genome shotgun (WGS) entry which is preliminary data.</text>
</comment>
<evidence type="ECO:0000256" key="3">
    <source>
        <dbReference type="ARBA" id="ARBA00022679"/>
    </source>
</evidence>
<gene>
    <name evidence="5" type="primary">rlmB</name>
    <name evidence="5" type="ORF">KHY36_03630</name>
</gene>
<dbReference type="SUPFAM" id="SSF75217">
    <property type="entry name" value="alpha/beta knot"/>
    <property type="match status" value="1"/>
</dbReference>
<dbReference type="PANTHER" id="PTHR46429">
    <property type="entry name" value="23S RRNA (GUANOSINE-2'-O-)-METHYLTRANSFERASE RLMB"/>
    <property type="match status" value="1"/>
</dbReference>
<dbReference type="InterPro" id="IPR029026">
    <property type="entry name" value="tRNA_m1G_MTases_N"/>
</dbReference>
<dbReference type="InterPro" id="IPR001537">
    <property type="entry name" value="SpoU_MeTrfase"/>
</dbReference>
<dbReference type="InterPro" id="IPR029064">
    <property type="entry name" value="Ribosomal_eL30-like_sf"/>
</dbReference>
<keyword evidence="3" id="KW-0808">Transferase</keyword>